<reference evidence="3" key="1">
    <citation type="journal article" date="2019" name="Int. J. Syst. Evol. Microbiol.">
        <title>The Global Catalogue of Microorganisms (GCM) 10K type strain sequencing project: providing services to taxonomists for standard genome sequencing and annotation.</title>
        <authorList>
            <consortium name="The Broad Institute Genomics Platform"/>
            <consortium name="The Broad Institute Genome Sequencing Center for Infectious Disease"/>
            <person name="Wu L."/>
            <person name="Ma J."/>
        </authorList>
    </citation>
    <scope>NUCLEOTIDE SEQUENCE [LARGE SCALE GENOMIC DNA]</scope>
    <source>
        <strain evidence="3">CGMCC 1.11013</strain>
    </source>
</reference>
<organism evidence="2 3">
    <name type="scientific">Caballeronia grimmiae</name>
    <dbReference type="NCBI Taxonomy" id="1071679"/>
    <lineage>
        <taxon>Bacteria</taxon>
        <taxon>Pseudomonadati</taxon>
        <taxon>Pseudomonadota</taxon>
        <taxon>Betaproteobacteria</taxon>
        <taxon>Burkholderiales</taxon>
        <taxon>Burkholderiaceae</taxon>
        <taxon>Caballeronia</taxon>
    </lineage>
</organism>
<feature type="region of interest" description="Disordered" evidence="1">
    <location>
        <begin position="167"/>
        <end position="235"/>
    </location>
</feature>
<accession>A0ABQ1RAG8</accession>
<gene>
    <name evidence="2" type="ORF">GCM10010985_17500</name>
</gene>
<protein>
    <submittedName>
        <fullName evidence="2">Uncharacterized protein</fullName>
    </submittedName>
</protein>
<feature type="compositionally biased region" description="Low complexity" evidence="1">
    <location>
        <begin position="167"/>
        <end position="187"/>
    </location>
</feature>
<evidence type="ECO:0000313" key="2">
    <source>
        <dbReference type="EMBL" id="GGD63945.1"/>
    </source>
</evidence>
<evidence type="ECO:0000256" key="1">
    <source>
        <dbReference type="SAM" id="MobiDB-lite"/>
    </source>
</evidence>
<proteinExistence type="predicted"/>
<dbReference type="Proteomes" id="UP000597138">
    <property type="component" value="Unassembled WGS sequence"/>
</dbReference>
<comment type="caution">
    <text evidence="2">The sequence shown here is derived from an EMBL/GenBank/DDBJ whole genome shotgun (WGS) entry which is preliminary data.</text>
</comment>
<dbReference type="EMBL" id="BMEG01000002">
    <property type="protein sequence ID" value="GGD63945.1"/>
    <property type="molecule type" value="Genomic_DNA"/>
</dbReference>
<sequence>MARGFRFARIVMNAALEHDRRSPLFTLYETEERMTKEAATQEPYERRALLLHLGDVLETVFCLSQCADDYASIGDAVRGNDALASFTLLGFVDQRMTPRDFIRRASGAFFIWPKALLDETLNRPMLASTVKSDLFDDNAAGWRSYVEERRAEVPWFGEDVPEIAESAAPAHPAALESTASPSSSSTPAPAPSPSAEAKTEATAPKRKPVEPSVKKEVNAKTEPSRYATWPWPEKK</sequence>
<name>A0ABQ1RAG8_9BURK</name>
<keyword evidence="3" id="KW-1185">Reference proteome</keyword>
<evidence type="ECO:0000313" key="3">
    <source>
        <dbReference type="Proteomes" id="UP000597138"/>
    </source>
</evidence>
<feature type="compositionally biased region" description="Basic and acidic residues" evidence="1">
    <location>
        <begin position="207"/>
        <end position="223"/>
    </location>
</feature>